<evidence type="ECO:0000313" key="1">
    <source>
        <dbReference type="EMBL" id="KAG9338512.1"/>
    </source>
</evidence>
<name>A0A8T2NLJ8_9TELE</name>
<reference evidence="1" key="1">
    <citation type="thesis" date="2021" institute="BYU ScholarsArchive" country="Provo, UT, USA">
        <title>Applications of and Algorithms for Genome Assembly and Genomic Analyses with an Emphasis on Marine Teleosts.</title>
        <authorList>
            <person name="Pickett B.D."/>
        </authorList>
    </citation>
    <scope>NUCLEOTIDE SEQUENCE</scope>
    <source>
        <strain evidence="1">HI-2016</strain>
    </source>
</reference>
<accession>A0A8T2NLJ8</accession>
<keyword evidence="2" id="KW-1185">Reference proteome</keyword>
<evidence type="ECO:0000313" key="2">
    <source>
        <dbReference type="Proteomes" id="UP000824540"/>
    </source>
</evidence>
<proteinExistence type="predicted"/>
<dbReference type="Proteomes" id="UP000824540">
    <property type="component" value="Unassembled WGS sequence"/>
</dbReference>
<protein>
    <submittedName>
        <fullName evidence="1">Uncharacterized protein</fullName>
    </submittedName>
</protein>
<gene>
    <name evidence="1" type="ORF">JZ751_025747</name>
</gene>
<sequence>MWEILEYQGRKALYLGSKVTLDLQVCRVPQVRRENLDREDSEAETGIMGAKDGLAQKVSVCVCVCVCVRASIFVKV</sequence>
<dbReference type="AlphaFoldDB" id="A0A8T2NLJ8"/>
<organism evidence="1 2">
    <name type="scientific">Albula glossodonta</name>
    <name type="common">roundjaw bonefish</name>
    <dbReference type="NCBI Taxonomy" id="121402"/>
    <lineage>
        <taxon>Eukaryota</taxon>
        <taxon>Metazoa</taxon>
        <taxon>Chordata</taxon>
        <taxon>Craniata</taxon>
        <taxon>Vertebrata</taxon>
        <taxon>Euteleostomi</taxon>
        <taxon>Actinopterygii</taxon>
        <taxon>Neopterygii</taxon>
        <taxon>Teleostei</taxon>
        <taxon>Albuliformes</taxon>
        <taxon>Albulidae</taxon>
        <taxon>Albula</taxon>
    </lineage>
</organism>
<dbReference type="EMBL" id="JAFBMS010000066">
    <property type="protein sequence ID" value="KAG9338512.1"/>
    <property type="molecule type" value="Genomic_DNA"/>
</dbReference>
<comment type="caution">
    <text evidence="1">The sequence shown here is derived from an EMBL/GenBank/DDBJ whole genome shotgun (WGS) entry which is preliminary data.</text>
</comment>